<dbReference type="KEGG" id="edi:EDI_240750"/>
<dbReference type="EMBL" id="DS550468">
    <property type="protein sequence ID" value="EDR22917.1"/>
    <property type="molecule type" value="Genomic_DNA"/>
</dbReference>
<keyword evidence="6" id="KW-0010">Activator</keyword>
<dbReference type="InterPro" id="IPR019145">
    <property type="entry name" value="Mediator_Med10"/>
</dbReference>
<dbReference type="RefSeq" id="XP_001740653.1">
    <property type="nucleotide sequence ID" value="XM_001740601.1"/>
</dbReference>
<proteinExistence type="inferred from homology"/>
<comment type="function">
    <text evidence="6">Component of the Mediator complex, a coactivator involved in the regulated transcription of nearly all RNA polymerase II-dependent genes. Mediator functions as a bridge to convey information from gene-specific regulatory proteins to the basal RNA polymerase II transcription machinery. Mediator is recruited to promoters by direct interactions with regulatory proteins and serves as a scaffold for the assembly of a functional preinitiation complex with RNA polymerase II and the general transcription factors.</text>
</comment>
<comment type="subunit">
    <text evidence="6">Component of the Mediator complex.</text>
</comment>
<dbReference type="GeneID" id="5885819"/>
<evidence type="ECO:0000256" key="5">
    <source>
        <dbReference type="ARBA" id="ARBA00023242"/>
    </source>
</evidence>
<dbReference type="AlphaFoldDB" id="B0ERC6"/>
<sequence length="140" mass="16028">MTLAQTTLNDIEKMLIETANQAKEIYDISSDFQESNKNRLPKLVEKFDHSLGQLNEYCGTVAADVKKELVLPYQVLKDIDDGFKPDSYGKECVDMFRANHKNERIRSEGLNKLYAYLCDEIRANFDSELAENIIKEANAD</sequence>
<evidence type="ECO:0000256" key="2">
    <source>
        <dbReference type="ARBA" id="ARBA00005389"/>
    </source>
</evidence>
<protein>
    <recommendedName>
        <fullName evidence="6">Mediator of RNA polymerase II transcription subunit 10</fullName>
    </recommendedName>
    <alternativeName>
        <fullName evidence="6">Mediator complex subunit 10</fullName>
    </alternativeName>
</protein>
<dbReference type="OMA" id="INDVERM"/>
<comment type="subcellular location">
    <subcellularLocation>
        <location evidence="1 6">Nucleus</location>
    </subcellularLocation>
</comment>
<evidence type="ECO:0000256" key="6">
    <source>
        <dbReference type="RuleBase" id="RU364146"/>
    </source>
</evidence>
<dbReference type="GO" id="GO:0006357">
    <property type="term" value="P:regulation of transcription by RNA polymerase II"/>
    <property type="evidence" value="ECO:0007669"/>
    <property type="project" value="InterPro"/>
</dbReference>
<gene>
    <name evidence="6" type="primary">MED10</name>
    <name evidence="7" type="ORF">EDI_240750</name>
</gene>
<accession>B0ERC6</accession>
<dbReference type="OrthoDB" id="337270at2759"/>
<evidence type="ECO:0000313" key="7">
    <source>
        <dbReference type="EMBL" id="EDR22917.1"/>
    </source>
</evidence>
<reference evidence="8" key="1">
    <citation type="submission" date="2007-12" db="EMBL/GenBank/DDBJ databases">
        <title>Annotation of Entamoeba dispar SAW760.</title>
        <authorList>
            <person name="Lorenzi H."/>
            <person name="Inman J."/>
            <person name="Schobel S."/>
            <person name="Amedeo P."/>
            <person name="Caler E."/>
        </authorList>
    </citation>
    <scope>NUCLEOTIDE SEQUENCE [LARGE SCALE GENOMIC DNA]</scope>
    <source>
        <strain evidence="8">ATCC PRA-260 / SAW760</strain>
    </source>
</reference>
<comment type="similarity">
    <text evidence="2 6">Belongs to the Mediator complex subunit 10 family.</text>
</comment>
<dbReference type="Proteomes" id="UP000008076">
    <property type="component" value="Unassembled WGS sequence"/>
</dbReference>
<name>B0ERC6_ENTDS</name>
<keyword evidence="3 6" id="KW-0805">Transcription regulation</keyword>
<dbReference type="VEuPathDB" id="AmoebaDB:EDI_240750"/>
<dbReference type="Pfam" id="PF09748">
    <property type="entry name" value="Med10"/>
    <property type="match status" value="1"/>
</dbReference>
<dbReference type="GO" id="GO:0016592">
    <property type="term" value="C:mediator complex"/>
    <property type="evidence" value="ECO:0007669"/>
    <property type="project" value="InterPro"/>
</dbReference>
<evidence type="ECO:0000256" key="3">
    <source>
        <dbReference type="ARBA" id="ARBA00023015"/>
    </source>
</evidence>
<keyword evidence="8" id="KW-1185">Reference proteome</keyword>
<evidence type="ECO:0000256" key="4">
    <source>
        <dbReference type="ARBA" id="ARBA00023163"/>
    </source>
</evidence>
<evidence type="ECO:0000256" key="1">
    <source>
        <dbReference type="ARBA" id="ARBA00004123"/>
    </source>
</evidence>
<keyword evidence="5 6" id="KW-0539">Nucleus</keyword>
<dbReference type="GO" id="GO:0003712">
    <property type="term" value="F:transcription coregulator activity"/>
    <property type="evidence" value="ECO:0007669"/>
    <property type="project" value="InterPro"/>
</dbReference>
<evidence type="ECO:0000313" key="8">
    <source>
        <dbReference type="Proteomes" id="UP000008076"/>
    </source>
</evidence>
<dbReference type="eggNOG" id="ENOG502REEY">
    <property type="taxonomic scope" value="Eukaryota"/>
</dbReference>
<keyword evidence="4 6" id="KW-0804">Transcription</keyword>
<organism evidence="8">
    <name type="scientific">Entamoeba dispar (strain ATCC PRA-260 / SAW760)</name>
    <dbReference type="NCBI Taxonomy" id="370354"/>
    <lineage>
        <taxon>Eukaryota</taxon>
        <taxon>Amoebozoa</taxon>
        <taxon>Evosea</taxon>
        <taxon>Archamoebae</taxon>
        <taxon>Mastigamoebida</taxon>
        <taxon>Entamoebidae</taxon>
        <taxon>Entamoeba</taxon>
    </lineage>
</organism>